<keyword evidence="1" id="KW-1133">Transmembrane helix</keyword>
<keyword evidence="3" id="KW-1185">Reference proteome</keyword>
<sequence>MQHAPNPADLPSSAKLIKSTILAAVVAAFLLVVAILPAEYGIDPTGVGSVLGLTKMGEIKTSLAHQVAEQNTVAPITTLPAKPTQQGVAESVETVTTLRKDSMELTLVPNEGKEIKLALNKGERARYLWYTDGGALNFDGHSDSVKLKIDYKSWQKGTSQREEGELVAEFDGKHGWFWRNRTSKTVTITLQVEGEHADIEEAI</sequence>
<dbReference type="AlphaFoldDB" id="A0A8J6QQZ1"/>
<protein>
    <submittedName>
        <fullName evidence="2">Transmembrane anchor protein</fullName>
    </submittedName>
</protein>
<dbReference type="EMBL" id="JACWUN010000006">
    <property type="protein sequence ID" value="MBD1400463.1"/>
    <property type="molecule type" value="Genomic_DNA"/>
</dbReference>
<evidence type="ECO:0000313" key="3">
    <source>
        <dbReference type="Proteomes" id="UP000632828"/>
    </source>
</evidence>
<reference evidence="2" key="1">
    <citation type="submission" date="2020-09" db="EMBL/GenBank/DDBJ databases">
        <title>Pelobacter alkaliphilus sp. nov., a novel anaerobic arsenate-reducing bacterium from terrestrial mud volcano.</title>
        <authorList>
            <person name="Khomyakova M.A."/>
            <person name="Merkel A.Y."/>
            <person name="Slobodkin A.I."/>
        </authorList>
    </citation>
    <scope>NUCLEOTIDE SEQUENCE</scope>
    <source>
        <strain evidence="2">M08fum</strain>
    </source>
</reference>
<keyword evidence="1 2" id="KW-0812">Transmembrane</keyword>
<comment type="caution">
    <text evidence="2">The sequence shown here is derived from an EMBL/GenBank/DDBJ whole genome shotgun (WGS) entry which is preliminary data.</text>
</comment>
<name>A0A8J6QQZ1_9BACT</name>
<keyword evidence="1" id="KW-0472">Membrane</keyword>
<evidence type="ECO:0000313" key="2">
    <source>
        <dbReference type="EMBL" id="MBD1400463.1"/>
    </source>
</evidence>
<organism evidence="2 3">
    <name type="scientific">Pelovirga terrestris</name>
    <dbReference type="NCBI Taxonomy" id="2771352"/>
    <lineage>
        <taxon>Bacteria</taxon>
        <taxon>Pseudomonadati</taxon>
        <taxon>Thermodesulfobacteriota</taxon>
        <taxon>Desulfuromonadia</taxon>
        <taxon>Geobacterales</taxon>
        <taxon>Geobacteraceae</taxon>
        <taxon>Pelovirga</taxon>
    </lineage>
</organism>
<evidence type="ECO:0000256" key="1">
    <source>
        <dbReference type="SAM" id="Phobius"/>
    </source>
</evidence>
<proteinExistence type="predicted"/>
<gene>
    <name evidence="2" type="ORF">ICT70_07250</name>
</gene>
<feature type="transmembrane region" description="Helical" evidence="1">
    <location>
        <begin position="16"/>
        <end position="36"/>
    </location>
</feature>
<dbReference type="RefSeq" id="WP_191154982.1">
    <property type="nucleotide sequence ID" value="NZ_JACWUN010000006.1"/>
</dbReference>
<dbReference type="Proteomes" id="UP000632828">
    <property type="component" value="Unassembled WGS sequence"/>
</dbReference>
<accession>A0A8J6QQZ1</accession>